<reference evidence="4 5" key="1">
    <citation type="submission" date="2018-12" db="EMBL/GenBank/DDBJ databases">
        <authorList>
            <person name="Toschakov S.V."/>
        </authorList>
    </citation>
    <scope>NUCLEOTIDE SEQUENCE [LARGE SCALE GENOMIC DNA]</scope>
    <source>
        <strain evidence="4 5">GM2012</strain>
    </source>
</reference>
<dbReference type="AlphaFoldDB" id="A0A432MLV5"/>
<accession>A0A432MLV5</accession>
<dbReference type="EMBL" id="RYZH01000012">
    <property type="protein sequence ID" value="RUL88239.1"/>
    <property type="molecule type" value="Genomic_DNA"/>
</dbReference>
<name>A0A432MLV5_9BACT</name>
<proteinExistence type="predicted"/>
<feature type="transmembrane region" description="Helical" evidence="2">
    <location>
        <begin position="41"/>
        <end position="59"/>
    </location>
</feature>
<dbReference type="InterPro" id="IPR012495">
    <property type="entry name" value="TadE-like_dom"/>
</dbReference>
<organism evidence="4 5">
    <name type="scientific">Tautonia sociabilis</name>
    <dbReference type="NCBI Taxonomy" id="2080755"/>
    <lineage>
        <taxon>Bacteria</taxon>
        <taxon>Pseudomonadati</taxon>
        <taxon>Planctomycetota</taxon>
        <taxon>Planctomycetia</taxon>
        <taxon>Isosphaerales</taxon>
        <taxon>Isosphaeraceae</taxon>
        <taxon>Tautonia</taxon>
    </lineage>
</organism>
<keyword evidence="5" id="KW-1185">Reference proteome</keyword>
<feature type="domain" description="TadE-like" evidence="3">
    <location>
        <begin position="38"/>
        <end position="80"/>
    </location>
</feature>
<dbReference type="Pfam" id="PF07811">
    <property type="entry name" value="TadE"/>
    <property type="match status" value="1"/>
</dbReference>
<evidence type="ECO:0000256" key="2">
    <source>
        <dbReference type="SAM" id="Phobius"/>
    </source>
</evidence>
<keyword evidence="2" id="KW-0472">Membrane</keyword>
<evidence type="ECO:0000313" key="5">
    <source>
        <dbReference type="Proteomes" id="UP000280296"/>
    </source>
</evidence>
<reference evidence="4 5" key="2">
    <citation type="submission" date="2019-01" db="EMBL/GenBank/DDBJ databases">
        <title>Tautonia sociabilis, a novel thermotolerant planctomycete of Isosphaeraceae family, isolated from a 4000 m deep subterranean habitat.</title>
        <authorList>
            <person name="Kovaleva O.L."/>
            <person name="Elcheninov A.G."/>
            <person name="Van Heerden E."/>
            <person name="Toshchakov S.V."/>
            <person name="Novikov A."/>
            <person name="Bonch-Osmolovskaya E.A."/>
            <person name="Kublanov I.V."/>
        </authorList>
    </citation>
    <scope>NUCLEOTIDE SEQUENCE [LARGE SCALE GENOMIC DNA]</scope>
    <source>
        <strain evidence="4 5">GM2012</strain>
    </source>
</reference>
<gene>
    <name evidence="4" type="ORF">TsocGM_07830</name>
</gene>
<dbReference type="Proteomes" id="UP000280296">
    <property type="component" value="Unassembled WGS sequence"/>
</dbReference>
<evidence type="ECO:0000313" key="4">
    <source>
        <dbReference type="EMBL" id="RUL88239.1"/>
    </source>
</evidence>
<sequence>MTHGVHGRADPAPGVRPPNSGAEPMRAEPGAARTRRRGATVVETAIVLNIALMLILGVFESGCLLMTTPLLDNAARAAARQAASGTYGTTEQEIREAAERLLVGTRFEEPPEILIYRIDTDGNPDGHWTDSAFGEGIAVQINARYTPIVPTFGIVPDPIPLSSRSIARSEGD</sequence>
<keyword evidence="2" id="KW-1133">Transmembrane helix</keyword>
<feature type="region of interest" description="Disordered" evidence="1">
    <location>
        <begin position="1"/>
        <end position="36"/>
    </location>
</feature>
<evidence type="ECO:0000259" key="3">
    <source>
        <dbReference type="Pfam" id="PF07811"/>
    </source>
</evidence>
<keyword evidence="2" id="KW-0812">Transmembrane</keyword>
<protein>
    <recommendedName>
        <fullName evidence="3">TadE-like domain-containing protein</fullName>
    </recommendedName>
</protein>
<comment type="caution">
    <text evidence="4">The sequence shown here is derived from an EMBL/GenBank/DDBJ whole genome shotgun (WGS) entry which is preliminary data.</text>
</comment>
<evidence type="ECO:0000256" key="1">
    <source>
        <dbReference type="SAM" id="MobiDB-lite"/>
    </source>
</evidence>